<reference evidence="10 11" key="1">
    <citation type="submission" date="2024-04" db="EMBL/GenBank/DDBJ databases">
        <title>Novel species of the genus Ideonella isolated from streams.</title>
        <authorList>
            <person name="Lu H."/>
        </authorList>
    </citation>
    <scope>NUCLEOTIDE SEQUENCE [LARGE SCALE GENOMIC DNA]</scope>
    <source>
        <strain evidence="10 11">DXS29W</strain>
    </source>
</reference>
<keyword evidence="5 8" id="KW-0564">Palmitate</keyword>
<feature type="transmembrane region" description="Helical" evidence="8">
    <location>
        <begin position="244"/>
        <end position="267"/>
    </location>
</feature>
<dbReference type="Gene3D" id="3.30.70.1530">
    <property type="entry name" value="Hypothetical protein rpa1041"/>
    <property type="match status" value="1"/>
</dbReference>
<evidence type="ECO:0000256" key="5">
    <source>
        <dbReference type="ARBA" id="ARBA00023139"/>
    </source>
</evidence>
<dbReference type="InterPro" id="IPR045851">
    <property type="entry name" value="AMP-bd_C_sf"/>
</dbReference>
<evidence type="ECO:0000256" key="4">
    <source>
        <dbReference type="ARBA" id="ARBA00023136"/>
    </source>
</evidence>
<protein>
    <recommendedName>
        <fullName evidence="8">Lipoprotein</fullName>
    </recommendedName>
</protein>
<evidence type="ECO:0000256" key="3">
    <source>
        <dbReference type="ARBA" id="ARBA00022729"/>
    </source>
</evidence>
<feature type="transmembrane region" description="Helical" evidence="8">
    <location>
        <begin position="22"/>
        <end position="44"/>
    </location>
</feature>
<dbReference type="PRINTS" id="PR01338">
    <property type="entry name" value="TYPE3OMKPROT"/>
</dbReference>
<dbReference type="EMBL" id="JBBUTG010000002">
    <property type="protein sequence ID" value="MEK8029954.1"/>
    <property type="molecule type" value="Genomic_DNA"/>
</dbReference>
<comment type="caution">
    <text evidence="10">The sequence shown here is derived from an EMBL/GenBank/DDBJ whole genome shotgun (WGS) entry which is preliminary data.</text>
</comment>
<comment type="caution">
    <text evidence="8">Lacks conserved residue(s) required for the propagation of feature annotation.</text>
</comment>
<feature type="domain" description="Flagellar M-ring N-terminal" evidence="9">
    <location>
        <begin position="46"/>
        <end position="206"/>
    </location>
</feature>
<dbReference type="InterPro" id="IPR006182">
    <property type="entry name" value="FliF_N_dom"/>
</dbReference>
<keyword evidence="11" id="KW-1185">Reference proteome</keyword>
<keyword evidence="4 8" id="KW-0472">Membrane</keyword>
<evidence type="ECO:0000313" key="10">
    <source>
        <dbReference type="EMBL" id="MEK8029954.1"/>
    </source>
</evidence>
<evidence type="ECO:0000256" key="1">
    <source>
        <dbReference type="ARBA" id="ARBA00004459"/>
    </source>
</evidence>
<dbReference type="NCBIfam" id="TIGR02544">
    <property type="entry name" value="III_secr_YscJ"/>
    <property type="match status" value="1"/>
</dbReference>
<keyword evidence="3 8" id="KW-0732">Signal</keyword>
<evidence type="ECO:0000259" key="9">
    <source>
        <dbReference type="Pfam" id="PF01514"/>
    </source>
</evidence>
<accession>A0ABU9BLI1</accession>
<dbReference type="Pfam" id="PF01514">
    <property type="entry name" value="YscJ_FliF"/>
    <property type="match status" value="1"/>
</dbReference>
<evidence type="ECO:0000313" key="11">
    <source>
        <dbReference type="Proteomes" id="UP001371218"/>
    </source>
</evidence>
<dbReference type="InterPro" id="IPR043427">
    <property type="entry name" value="YscJ/FliF"/>
</dbReference>
<sequence>MSAPAHYAAAGPGPAWPASTRWTLHGSIVLRWILFCVLALLAACSNEVTLQSGLNDGDANEIITLLRRAGITTEKVKNKDGVSVLVDESELARATELMQAQGLPRRALSHLGQVFKKDGMISSPLEERARYLYGLSQELEYTLSQIDRVVVARVHVVLPERVAPGEPVKPSSASVFIKYVPPLDEDLIVPRIKRLVSTGIPGLSEDAEGSKLSVVMVPAQAVDQGLQWRRVGPFVMEMSSAKDFLRLMTWSIIALVLVAALVAWQWARRLPAVQGLLAARFGRLKTSA</sequence>
<evidence type="ECO:0000256" key="6">
    <source>
        <dbReference type="ARBA" id="ARBA00023237"/>
    </source>
</evidence>
<evidence type="ECO:0000256" key="8">
    <source>
        <dbReference type="RuleBase" id="RU364102"/>
    </source>
</evidence>
<proteinExistence type="inferred from homology"/>
<dbReference type="Proteomes" id="UP001371218">
    <property type="component" value="Unassembled WGS sequence"/>
</dbReference>
<dbReference type="PANTHER" id="PTHR30046:SF2">
    <property type="entry name" value="YOP PROTEINS TRANSLOCATION LIPOPROTEIN J"/>
    <property type="match status" value="1"/>
</dbReference>
<organism evidence="10 11">
    <name type="scientific">Ideonella lacteola</name>
    <dbReference type="NCBI Taxonomy" id="2984193"/>
    <lineage>
        <taxon>Bacteria</taxon>
        <taxon>Pseudomonadati</taxon>
        <taxon>Pseudomonadota</taxon>
        <taxon>Betaproteobacteria</taxon>
        <taxon>Burkholderiales</taxon>
        <taxon>Sphaerotilaceae</taxon>
        <taxon>Ideonella</taxon>
    </lineage>
</organism>
<comment type="subcellular location">
    <subcellularLocation>
        <location evidence="1">Cell outer membrane</location>
        <topology evidence="1">Lipid-anchor</topology>
    </subcellularLocation>
</comment>
<comment type="similarity">
    <text evidence="2 8">Belongs to the YscJ lipoprotein family.</text>
</comment>
<dbReference type="InterPro" id="IPR003282">
    <property type="entry name" value="T3SS_SctJ"/>
</dbReference>
<gene>
    <name evidence="10" type="primary">sctJ</name>
    <name evidence="10" type="ORF">AACH06_03890</name>
</gene>
<dbReference type="RefSeq" id="WP_341424314.1">
    <property type="nucleotide sequence ID" value="NZ_JBBUTG010000002.1"/>
</dbReference>
<keyword evidence="7 8" id="KW-0449">Lipoprotein</keyword>
<dbReference type="PANTHER" id="PTHR30046">
    <property type="entry name" value="FLAGELLAR M-RING PROTEIN"/>
    <property type="match status" value="1"/>
</dbReference>
<dbReference type="Gene3D" id="3.30.300.30">
    <property type="match status" value="1"/>
</dbReference>
<evidence type="ECO:0000256" key="7">
    <source>
        <dbReference type="ARBA" id="ARBA00023288"/>
    </source>
</evidence>
<evidence type="ECO:0000256" key="2">
    <source>
        <dbReference type="ARBA" id="ARBA00009509"/>
    </source>
</evidence>
<name>A0ABU9BLI1_9BURK</name>
<keyword evidence="8" id="KW-0812">Transmembrane</keyword>
<keyword evidence="8" id="KW-1133">Transmembrane helix</keyword>
<keyword evidence="6 8" id="KW-0998">Cell outer membrane</keyword>